<dbReference type="GO" id="GO:0009247">
    <property type="term" value="P:glycolipid biosynthetic process"/>
    <property type="evidence" value="ECO:0007669"/>
    <property type="project" value="UniProtKB-ARBA"/>
</dbReference>
<keyword evidence="6 8" id="KW-0012">Acyltransferase</keyword>
<protein>
    <submittedName>
        <fullName evidence="8">Lipid A biosynthesis lauroyltransferase</fullName>
        <ecNumber evidence="8">2.3.1.241</ecNumber>
    </submittedName>
</protein>
<evidence type="ECO:0000256" key="7">
    <source>
        <dbReference type="SAM" id="Phobius"/>
    </source>
</evidence>
<dbReference type="GO" id="GO:0005886">
    <property type="term" value="C:plasma membrane"/>
    <property type="evidence" value="ECO:0007669"/>
    <property type="project" value="UniProtKB-SubCell"/>
</dbReference>
<evidence type="ECO:0000313" key="8">
    <source>
        <dbReference type="EMBL" id="QBZ82151.1"/>
    </source>
</evidence>
<dbReference type="EMBL" id="CP032096">
    <property type="protein sequence ID" value="QBZ82151.1"/>
    <property type="molecule type" value="Genomic_DNA"/>
</dbReference>
<dbReference type="PANTHER" id="PTHR30606">
    <property type="entry name" value="LIPID A BIOSYNTHESIS LAUROYL ACYLTRANSFERASE"/>
    <property type="match status" value="1"/>
</dbReference>
<dbReference type="EC" id="2.3.1.241" evidence="8"/>
<keyword evidence="2" id="KW-1003">Cell membrane</keyword>
<sequence>MAAQSEQRWQGKVFIGLLKFFSWWSLPINHAMGKAIGYLLWWFPSSPKRISEINLKIAFPELSETERQAYLKQSLLELGKTTTELGPIWLWDANRVFELIQSVHGAELVDAAFKQEKGVIILSPHIGAWEVMGIYLSRHYPMTTLYRPPNIRSIESFMRQVRQRSGSTLVPTDLSGVKALRKALNHNEMIGILPDQDPGKNGSTYAPFFGHPARTMVLVSKLASKSKSAVFFAYAKRLSKGKGYEIYFIPADEQVAASDELMATTALNEGVELCAKALPSQYQWNYKRYKHPPEGREDVYKKVQK</sequence>
<keyword evidence="5 7" id="KW-0472">Membrane</keyword>
<name>A0A4P7NWS2_9GAMM</name>
<dbReference type="AlphaFoldDB" id="A0A4P7NWS2"/>
<dbReference type="InterPro" id="IPR004960">
    <property type="entry name" value="LipA_acyltrans"/>
</dbReference>
<evidence type="ECO:0000256" key="5">
    <source>
        <dbReference type="ARBA" id="ARBA00023136"/>
    </source>
</evidence>
<evidence type="ECO:0000256" key="2">
    <source>
        <dbReference type="ARBA" id="ARBA00022475"/>
    </source>
</evidence>
<accession>A0A4P7NWS2</accession>
<keyword evidence="9" id="KW-1185">Reference proteome</keyword>
<dbReference type="PIRSF" id="PIRSF026649">
    <property type="entry name" value="MsbB"/>
    <property type="match status" value="1"/>
</dbReference>
<dbReference type="CDD" id="cd07984">
    <property type="entry name" value="LPLAT_LABLAT-like"/>
    <property type="match status" value="1"/>
</dbReference>
<organism evidence="8 9">
    <name type="scientific">Hydrogenovibrio crunogenus</name>
    <dbReference type="NCBI Taxonomy" id="39765"/>
    <lineage>
        <taxon>Bacteria</taxon>
        <taxon>Pseudomonadati</taxon>
        <taxon>Pseudomonadota</taxon>
        <taxon>Gammaproteobacteria</taxon>
        <taxon>Thiotrichales</taxon>
        <taxon>Piscirickettsiaceae</taxon>
        <taxon>Hydrogenovibrio</taxon>
    </lineage>
</organism>
<reference evidence="8 9" key="1">
    <citation type="submission" date="2018-08" db="EMBL/GenBank/DDBJ databases">
        <title>Horizontal acquisition of hydrogen conversion ability and other habitat adaptations in Hydrogenovibrio crunogenus strains.</title>
        <authorList>
            <person name="Gonnella G."/>
            <person name="Adam N."/>
            <person name="Perner M."/>
        </authorList>
    </citation>
    <scope>NUCLEOTIDE SEQUENCE [LARGE SCALE GENOMIC DNA]</scope>
    <source>
        <strain evidence="8 9">SP-41</strain>
    </source>
</reference>
<dbReference type="GO" id="GO:0008913">
    <property type="term" value="F:Kdo2-lipid IVA acyltransferase activity"/>
    <property type="evidence" value="ECO:0007669"/>
    <property type="project" value="UniProtKB-EC"/>
</dbReference>
<keyword evidence="7" id="KW-0812">Transmembrane</keyword>
<proteinExistence type="predicted"/>
<evidence type="ECO:0000256" key="6">
    <source>
        <dbReference type="ARBA" id="ARBA00023315"/>
    </source>
</evidence>
<comment type="subcellular location">
    <subcellularLocation>
        <location evidence="1">Cell inner membrane</location>
    </subcellularLocation>
</comment>
<evidence type="ECO:0000256" key="1">
    <source>
        <dbReference type="ARBA" id="ARBA00004533"/>
    </source>
</evidence>
<evidence type="ECO:0000256" key="3">
    <source>
        <dbReference type="ARBA" id="ARBA00022519"/>
    </source>
</evidence>
<feature type="transmembrane region" description="Helical" evidence="7">
    <location>
        <begin position="21"/>
        <end position="43"/>
    </location>
</feature>
<dbReference type="Proteomes" id="UP000296201">
    <property type="component" value="Chromosome"/>
</dbReference>
<gene>
    <name evidence="8" type="primary">lpxL</name>
    <name evidence="8" type="ORF">GHNINEIG_00175</name>
</gene>
<dbReference type="PANTHER" id="PTHR30606:SF10">
    <property type="entry name" value="PHOSPHATIDYLINOSITOL MANNOSIDE ACYLTRANSFERASE"/>
    <property type="match status" value="1"/>
</dbReference>
<keyword evidence="3" id="KW-0997">Cell inner membrane</keyword>
<dbReference type="RefSeq" id="WP_135794905.1">
    <property type="nucleotide sequence ID" value="NZ_CP032096.1"/>
</dbReference>
<evidence type="ECO:0000256" key="4">
    <source>
        <dbReference type="ARBA" id="ARBA00022679"/>
    </source>
</evidence>
<evidence type="ECO:0000313" key="9">
    <source>
        <dbReference type="Proteomes" id="UP000296201"/>
    </source>
</evidence>
<keyword evidence="7" id="KW-1133">Transmembrane helix</keyword>
<dbReference type="OrthoDB" id="9803456at2"/>
<dbReference type="Pfam" id="PF03279">
    <property type="entry name" value="Lip_A_acyltrans"/>
    <property type="match status" value="1"/>
</dbReference>
<keyword evidence="4 8" id="KW-0808">Transferase</keyword>